<reference evidence="1" key="2">
    <citation type="submission" date="2025-08" db="UniProtKB">
        <authorList>
            <consortium name="Ensembl"/>
        </authorList>
    </citation>
    <scope>IDENTIFICATION</scope>
</reference>
<name>A0A7N9CD30_MACFA</name>
<dbReference type="Ensembl" id="ENSMFAT00000080159.1">
    <property type="protein sequence ID" value="ENSMFAP00000048386.1"/>
    <property type="gene ID" value="ENSMFAG00000050186.1"/>
</dbReference>
<keyword evidence="2" id="KW-1185">Reference proteome</keyword>
<dbReference type="AlphaFoldDB" id="A0A7N9CD30"/>
<reference evidence="1 2" key="1">
    <citation type="submission" date="2013-03" db="EMBL/GenBank/DDBJ databases">
        <authorList>
            <person name="Warren W."/>
            <person name="Wilson R.K."/>
        </authorList>
    </citation>
    <scope>NUCLEOTIDE SEQUENCE</scope>
</reference>
<proteinExistence type="predicted"/>
<dbReference type="Proteomes" id="UP000233100">
    <property type="component" value="Chromosome 3"/>
</dbReference>
<sequence>PLAEFFPLRRSAARSIKFNKWIFLFSKK</sequence>
<accession>A0A7N9CD30</accession>
<evidence type="ECO:0000313" key="1">
    <source>
        <dbReference type="Ensembl" id="ENSMFAP00000048386.1"/>
    </source>
</evidence>
<protein>
    <submittedName>
        <fullName evidence="1">Uncharacterized protein</fullName>
    </submittedName>
</protein>
<reference evidence="1" key="3">
    <citation type="submission" date="2025-09" db="UniProtKB">
        <authorList>
            <consortium name="Ensembl"/>
        </authorList>
    </citation>
    <scope>IDENTIFICATION</scope>
</reference>
<evidence type="ECO:0000313" key="2">
    <source>
        <dbReference type="Proteomes" id="UP000233100"/>
    </source>
</evidence>
<organism evidence="1 2">
    <name type="scientific">Macaca fascicularis</name>
    <name type="common">Crab-eating macaque</name>
    <name type="synonym">Cynomolgus monkey</name>
    <dbReference type="NCBI Taxonomy" id="9541"/>
    <lineage>
        <taxon>Eukaryota</taxon>
        <taxon>Metazoa</taxon>
        <taxon>Chordata</taxon>
        <taxon>Craniata</taxon>
        <taxon>Vertebrata</taxon>
        <taxon>Euteleostomi</taxon>
        <taxon>Mammalia</taxon>
        <taxon>Eutheria</taxon>
        <taxon>Euarchontoglires</taxon>
        <taxon>Primates</taxon>
        <taxon>Haplorrhini</taxon>
        <taxon>Catarrhini</taxon>
        <taxon>Cercopithecidae</taxon>
        <taxon>Cercopithecinae</taxon>
        <taxon>Macaca</taxon>
    </lineage>
</organism>